<evidence type="ECO:0000256" key="4">
    <source>
        <dbReference type="ARBA" id="ARBA00010691"/>
    </source>
</evidence>
<dbReference type="InterPro" id="IPR032458">
    <property type="entry name" value="Histone_H2A_CS"/>
</dbReference>
<sequence>MSGRGKGGKVKGKAKSRSKRAGLLFPVGRIHRLLRKGNYAERISAGAPVYLAAVMEYLAAEVLKLAGNAARDNKKTRIIPRHLQLAIRNDEECGEARLGVIEARAGVPQGSVLVPLLYNAYTADLPVIPSQYIMAATYANDTAFLITANRPAEASQTMQEQLDLLNTWHKRWNISVNSDKSTANTFATRRGICPPVSLNGSPIPEVANPNYLGFTLDRRLTWIPHLLKKRKQAENGVREFYWLMGRRSKLPTSTKLLIYKAIIRPIWTYGIQLWDTASKCNINIIQTFENKCQTFPR</sequence>
<keyword evidence="8" id="KW-0488">Methylation</keyword>
<keyword evidence="11" id="KW-0007">Acetylation</keyword>
<dbReference type="SUPFAM" id="SSF47113">
    <property type="entry name" value="Histone-fold"/>
    <property type="match status" value="1"/>
</dbReference>
<dbReference type="SMR" id="B4Q4E2"/>
<dbReference type="PANTHER" id="PTHR23430">
    <property type="entry name" value="HISTONE H2A"/>
    <property type="match status" value="1"/>
</dbReference>
<dbReference type="GO" id="GO:0030527">
    <property type="term" value="F:structural constituent of chromatin"/>
    <property type="evidence" value="ECO:0007669"/>
    <property type="project" value="InterPro"/>
</dbReference>
<keyword evidence="14 15" id="KW-0544">Nucleosome core</keyword>
<dbReference type="PRINTS" id="PR00620">
    <property type="entry name" value="HISTONEH2A"/>
</dbReference>
<dbReference type="GO" id="GO:0000786">
    <property type="term" value="C:nucleosome"/>
    <property type="evidence" value="ECO:0007669"/>
    <property type="project" value="UniProtKB-KW"/>
</dbReference>
<organism evidence="17 18">
    <name type="scientific">Drosophila simulans</name>
    <name type="common">Fruit fly</name>
    <dbReference type="NCBI Taxonomy" id="7240"/>
    <lineage>
        <taxon>Eukaryota</taxon>
        <taxon>Metazoa</taxon>
        <taxon>Ecdysozoa</taxon>
        <taxon>Arthropoda</taxon>
        <taxon>Hexapoda</taxon>
        <taxon>Insecta</taxon>
        <taxon>Pterygota</taxon>
        <taxon>Neoptera</taxon>
        <taxon>Endopterygota</taxon>
        <taxon>Diptera</taxon>
        <taxon>Brachycera</taxon>
        <taxon>Muscomorpha</taxon>
        <taxon>Ephydroidea</taxon>
        <taxon>Drosophilidae</taxon>
        <taxon>Drosophila</taxon>
        <taxon>Sophophora</taxon>
    </lineage>
</organism>
<protein>
    <recommendedName>
        <fullName evidence="6 15">Histone H2A</fullName>
    </recommendedName>
</protein>
<keyword evidence="12 15" id="KW-0238">DNA-binding</keyword>
<reference evidence="17 18" key="1">
    <citation type="journal article" date="2007" name="Nature">
        <title>Evolution of genes and genomes on the Drosophila phylogeny.</title>
        <authorList>
            <consortium name="Drosophila 12 Genomes Consortium"/>
            <person name="Clark A.G."/>
            <person name="Eisen M.B."/>
            <person name="Smith D.R."/>
            <person name="Bergman C.M."/>
            <person name="Oliver B."/>
            <person name="Markow T.A."/>
            <person name="Kaufman T.C."/>
            <person name="Kellis M."/>
            <person name="Gelbart W."/>
            <person name="Iyer V.N."/>
            <person name="Pollard D.A."/>
            <person name="Sackton T.B."/>
            <person name="Larracuente A.M."/>
            <person name="Singh N.D."/>
            <person name="Abad J.P."/>
            <person name="Abt D.N."/>
            <person name="Adryan B."/>
            <person name="Aguade M."/>
            <person name="Akashi H."/>
            <person name="Anderson W.W."/>
            <person name="Aquadro C.F."/>
            <person name="Ardell D.H."/>
            <person name="Arguello R."/>
            <person name="Artieri C.G."/>
            <person name="Barbash D.A."/>
            <person name="Barker D."/>
            <person name="Barsanti P."/>
            <person name="Batterham P."/>
            <person name="Batzoglou S."/>
            <person name="Begun D."/>
            <person name="Bhutkar A."/>
            <person name="Blanco E."/>
            <person name="Bosak S.A."/>
            <person name="Bradley R.K."/>
            <person name="Brand A.D."/>
            <person name="Brent M.R."/>
            <person name="Brooks A.N."/>
            <person name="Brown R.H."/>
            <person name="Butlin R.K."/>
            <person name="Caggese C."/>
            <person name="Calvi B.R."/>
            <person name="Bernardo de Carvalho A."/>
            <person name="Caspi A."/>
            <person name="Castrezana S."/>
            <person name="Celniker S.E."/>
            <person name="Chang J.L."/>
            <person name="Chapple C."/>
            <person name="Chatterji S."/>
            <person name="Chinwalla A."/>
            <person name="Civetta A."/>
            <person name="Clifton S.W."/>
            <person name="Comeron J.M."/>
            <person name="Costello J.C."/>
            <person name="Coyne J.A."/>
            <person name="Daub J."/>
            <person name="David R.G."/>
            <person name="Delcher A.L."/>
            <person name="Delehaunty K."/>
            <person name="Do C.B."/>
            <person name="Ebling H."/>
            <person name="Edwards K."/>
            <person name="Eickbush T."/>
            <person name="Evans J.D."/>
            <person name="Filipski A."/>
            <person name="Findeiss S."/>
            <person name="Freyhult E."/>
            <person name="Fulton L."/>
            <person name="Fulton R."/>
            <person name="Garcia A.C."/>
            <person name="Gardiner A."/>
            <person name="Garfield D.A."/>
            <person name="Garvin B.E."/>
            <person name="Gibson G."/>
            <person name="Gilbert D."/>
            <person name="Gnerre S."/>
            <person name="Godfrey J."/>
            <person name="Good R."/>
            <person name="Gotea V."/>
            <person name="Gravely B."/>
            <person name="Greenberg A.J."/>
            <person name="Griffiths-Jones S."/>
            <person name="Gross S."/>
            <person name="Guigo R."/>
            <person name="Gustafson E.A."/>
            <person name="Haerty W."/>
            <person name="Hahn M.W."/>
            <person name="Halligan D.L."/>
            <person name="Halpern A.L."/>
            <person name="Halter G.M."/>
            <person name="Han M.V."/>
            <person name="Heger A."/>
            <person name="Hillier L."/>
            <person name="Hinrichs A.S."/>
            <person name="Holmes I."/>
            <person name="Hoskins R.A."/>
            <person name="Hubisz M.J."/>
            <person name="Hultmark D."/>
            <person name="Huntley M.A."/>
            <person name="Jaffe D.B."/>
            <person name="Jagadeeshan S."/>
            <person name="Jeck W.R."/>
            <person name="Johnson J."/>
            <person name="Jones C.D."/>
            <person name="Jordan W.C."/>
            <person name="Karpen G.H."/>
            <person name="Kataoka E."/>
            <person name="Keightley P.D."/>
            <person name="Kheradpour P."/>
            <person name="Kirkness E.F."/>
            <person name="Koerich L.B."/>
            <person name="Kristiansen K."/>
            <person name="Kudrna D."/>
            <person name="Kulathinal R.J."/>
            <person name="Kumar S."/>
            <person name="Kwok R."/>
            <person name="Lander E."/>
            <person name="Langley C.H."/>
            <person name="Lapoint R."/>
            <person name="Lazzaro B.P."/>
            <person name="Lee S.J."/>
            <person name="Levesque L."/>
            <person name="Li R."/>
            <person name="Lin C.F."/>
            <person name="Lin M.F."/>
            <person name="Lindblad-Toh K."/>
            <person name="Llopart A."/>
            <person name="Long M."/>
            <person name="Low L."/>
            <person name="Lozovsky E."/>
            <person name="Lu J."/>
            <person name="Luo M."/>
            <person name="Machado C.A."/>
            <person name="Makalowski W."/>
            <person name="Marzo M."/>
            <person name="Matsuda M."/>
            <person name="Matzkin L."/>
            <person name="McAllister B."/>
            <person name="McBride C.S."/>
            <person name="McKernan B."/>
            <person name="McKernan K."/>
            <person name="Mendez-Lago M."/>
            <person name="Minx P."/>
            <person name="Mollenhauer M.U."/>
            <person name="Montooth K."/>
            <person name="Mount S.M."/>
            <person name="Mu X."/>
            <person name="Myers E."/>
            <person name="Negre B."/>
            <person name="Newfeld S."/>
            <person name="Nielsen R."/>
            <person name="Noor M.A."/>
            <person name="O'Grady P."/>
            <person name="Pachter L."/>
            <person name="Papaceit M."/>
            <person name="Parisi M.J."/>
            <person name="Parisi M."/>
            <person name="Parts L."/>
            <person name="Pedersen J.S."/>
            <person name="Pesole G."/>
            <person name="Phillippy A.M."/>
            <person name="Ponting C.P."/>
            <person name="Pop M."/>
            <person name="Porcelli D."/>
            <person name="Powell J.R."/>
            <person name="Prohaska S."/>
            <person name="Pruitt K."/>
            <person name="Puig M."/>
            <person name="Quesneville H."/>
            <person name="Ram K.R."/>
            <person name="Rand D."/>
            <person name="Rasmussen M.D."/>
            <person name="Reed L.K."/>
            <person name="Reenan R."/>
            <person name="Reily A."/>
            <person name="Remington K.A."/>
            <person name="Rieger T.T."/>
            <person name="Ritchie M.G."/>
            <person name="Robin C."/>
            <person name="Rogers Y.H."/>
            <person name="Rohde C."/>
            <person name="Rozas J."/>
            <person name="Rubenfield M.J."/>
            <person name="Ruiz A."/>
            <person name="Russo S."/>
            <person name="Salzberg S.L."/>
            <person name="Sanchez-Gracia A."/>
            <person name="Saranga D.J."/>
            <person name="Sato H."/>
            <person name="Schaeffer S.W."/>
            <person name="Schatz M.C."/>
            <person name="Schlenke T."/>
            <person name="Schwartz R."/>
            <person name="Segarra C."/>
            <person name="Singh R.S."/>
            <person name="Sirot L."/>
            <person name="Sirota M."/>
            <person name="Sisneros N.B."/>
            <person name="Smith C.D."/>
            <person name="Smith T.F."/>
            <person name="Spieth J."/>
            <person name="Stage D.E."/>
            <person name="Stark A."/>
            <person name="Stephan W."/>
            <person name="Strausberg R.L."/>
            <person name="Strempel S."/>
            <person name="Sturgill D."/>
            <person name="Sutton G."/>
            <person name="Sutton G.G."/>
            <person name="Tao W."/>
            <person name="Teichmann S."/>
            <person name="Tobari Y.N."/>
            <person name="Tomimura Y."/>
            <person name="Tsolas J.M."/>
            <person name="Valente V.L."/>
            <person name="Venter E."/>
            <person name="Venter J.C."/>
            <person name="Vicario S."/>
            <person name="Vieira F.G."/>
            <person name="Vilella A.J."/>
            <person name="Villasante A."/>
            <person name="Walenz B."/>
            <person name="Wang J."/>
            <person name="Wasserman M."/>
            <person name="Watts T."/>
            <person name="Wilson D."/>
            <person name="Wilson R.K."/>
            <person name="Wing R.A."/>
            <person name="Wolfner M.F."/>
            <person name="Wong A."/>
            <person name="Wong G.K."/>
            <person name="Wu C.I."/>
            <person name="Wu G."/>
            <person name="Yamamoto D."/>
            <person name="Yang H.P."/>
            <person name="Yang S.P."/>
            <person name="Yorke J.A."/>
            <person name="Yoshida K."/>
            <person name="Zdobnov E."/>
            <person name="Zhang P."/>
            <person name="Zhang Y."/>
            <person name="Zimin A.V."/>
            <person name="Baldwin J."/>
            <person name="Abdouelleil A."/>
            <person name="Abdulkadir J."/>
            <person name="Abebe A."/>
            <person name="Abera B."/>
            <person name="Abreu J."/>
            <person name="Acer S.C."/>
            <person name="Aftuck L."/>
            <person name="Alexander A."/>
            <person name="An P."/>
            <person name="Anderson E."/>
            <person name="Anderson S."/>
            <person name="Arachi H."/>
            <person name="Azer M."/>
            <person name="Bachantsang P."/>
            <person name="Barry A."/>
            <person name="Bayul T."/>
            <person name="Berlin A."/>
            <person name="Bessette D."/>
            <person name="Bloom T."/>
            <person name="Blye J."/>
            <person name="Boguslavskiy L."/>
            <person name="Bonnet C."/>
            <person name="Boukhgalter B."/>
            <person name="Bourzgui I."/>
            <person name="Brown A."/>
            <person name="Cahill P."/>
            <person name="Channer S."/>
            <person name="Cheshatsang Y."/>
            <person name="Chuda L."/>
            <person name="Citroen M."/>
            <person name="Collymore A."/>
            <person name="Cooke P."/>
            <person name="Costello M."/>
            <person name="D'Aco K."/>
            <person name="Daza R."/>
            <person name="De Haan G."/>
            <person name="DeGray S."/>
            <person name="DeMaso C."/>
            <person name="Dhargay N."/>
            <person name="Dooley K."/>
            <person name="Dooley E."/>
            <person name="Doricent M."/>
            <person name="Dorje P."/>
            <person name="Dorjee K."/>
            <person name="Dupes A."/>
            <person name="Elong R."/>
            <person name="Falk J."/>
            <person name="Farina A."/>
            <person name="Faro S."/>
            <person name="Ferguson D."/>
            <person name="Fisher S."/>
            <person name="Foley C.D."/>
            <person name="Franke A."/>
            <person name="Friedrich D."/>
            <person name="Gadbois L."/>
            <person name="Gearin G."/>
            <person name="Gearin C.R."/>
            <person name="Giannoukos G."/>
            <person name="Goode T."/>
            <person name="Graham J."/>
            <person name="Grandbois E."/>
            <person name="Grewal S."/>
            <person name="Gyaltsen K."/>
            <person name="Hafez N."/>
            <person name="Hagos B."/>
            <person name="Hall J."/>
            <person name="Henson C."/>
            <person name="Hollinger A."/>
            <person name="Honan T."/>
            <person name="Huard M.D."/>
            <person name="Hughes L."/>
            <person name="Hurhula B."/>
            <person name="Husby M.E."/>
            <person name="Kamat A."/>
            <person name="Kanga B."/>
            <person name="Kashin S."/>
            <person name="Khazanovich D."/>
            <person name="Kisner P."/>
            <person name="Lance K."/>
            <person name="Lara M."/>
            <person name="Lee W."/>
            <person name="Lennon N."/>
            <person name="Letendre F."/>
            <person name="LeVine R."/>
            <person name="Lipovsky A."/>
            <person name="Liu X."/>
            <person name="Liu J."/>
            <person name="Liu S."/>
            <person name="Lokyitsang T."/>
            <person name="Lokyitsang Y."/>
            <person name="Lubonja R."/>
            <person name="Lui A."/>
            <person name="MacDonald P."/>
            <person name="Magnisalis V."/>
            <person name="Maru K."/>
            <person name="Matthews C."/>
            <person name="McCusker W."/>
            <person name="McDonough S."/>
            <person name="Mehta T."/>
            <person name="Meldrim J."/>
            <person name="Meneus L."/>
            <person name="Mihai O."/>
            <person name="Mihalev A."/>
            <person name="Mihova T."/>
            <person name="Mittelman R."/>
            <person name="Mlenga V."/>
            <person name="Montmayeur A."/>
            <person name="Mulrain L."/>
            <person name="Navidi A."/>
            <person name="Naylor J."/>
            <person name="Negash T."/>
            <person name="Nguyen T."/>
            <person name="Nguyen N."/>
            <person name="Nicol R."/>
            <person name="Norbu C."/>
            <person name="Norbu N."/>
            <person name="Novod N."/>
            <person name="O'Neill B."/>
            <person name="Osman S."/>
            <person name="Markiewicz E."/>
            <person name="Oyono O.L."/>
            <person name="Patti C."/>
            <person name="Phunkhang P."/>
            <person name="Pierre F."/>
            <person name="Priest M."/>
            <person name="Raghuraman S."/>
            <person name="Rege F."/>
            <person name="Reyes R."/>
            <person name="Rise C."/>
            <person name="Rogov P."/>
            <person name="Ross K."/>
            <person name="Ryan E."/>
            <person name="Settipalli S."/>
            <person name="Shea T."/>
            <person name="Sherpa N."/>
            <person name="Shi L."/>
            <person name="Shih D."/>
            <person name="Sparrow T."/>
            <person name="Spaulding J."/>
            <person name="Stalker J."/>
            <person name="Stange-Thomann N."/>
            <person name="Stavropoulos S."/>
            <person name="Stone C."/>
            <person name="Strader C."/>
            <person name="Tesfaye S."/>
            <person name="Thomson T."/>
            <person name="Thoulutsang Y."/>
            <person name="Thoulutsang D."/>
            <person name="Topham K."/>
            <person name="Topping I."/>
            <person name="Tsamla T."/>
            <person name="Vassiliev H."/>
            <person name="Vo A."/>
            <person name="Wangchuk T."/>
            <person name="Wangdi T."/>
            <person name="Weiand M."/>
            <person name="Wilkinson J."/>
            <person name="Wilson A."/>
            <person name="Yadav S."/>
            <person name="Young G."/>
            <person name="Yu Q."/>
            <person name="Zembek L."/>
            <person name="Zhong D."/>
            <person name="Zimmer A."/>
            <person name="Zwirko Z."/>
            <person name="Jaffe D.B."/>
            <person name="Alvarez P."/>
            <person name="Brockman W."/>
            <person name="Butler J."/>
            <person name="Chin C."/>
            <person name="Gnerre S."/>
            <person name="Grabherr M."/>
            <person name="Kleber M."/>
            <person name="Mauceli E."/>
            <person name="MacCallum I."/>
        </authorList>
    </citation>
    <scope>NUCLEOTIDE SEQUENCE [LARGE SCALE GENOMIC DNA]</scope>
    <source>
        <strain evidence="18">white501</strain>
    </source>
</reference>
<dbReference type="InterPro" id="IPR009072">
    <property type="entry name" value="Histone-fold"/>
</dbReference>
<dbReference type="InterPro" id="IPR002119">
    <property type="entry name" value="Histone_H2A"/>
</dbReference>
<gene>
    <name evidence="17" type="primary">Dsim\GD24322</name>
    <name evidence="17" type="ORF">Dsim_GD24322</name>
</gene>
<keyword evidence="9" id="KW-1017">Isopeptide bond</keyword>
<evidence type="ECO:0000256" key="3">
    <source>
        <dbReference type="ARBA" id="ARBA00004286"/>
    </source>
</evidence>
<dbReference type="STRING" id="7240.B4Q4E2"/>
<dbReference type="PhylomeDB" id="B4Q4E2"/>
<evidence type="ECO:0000256" key="13">
    <source>
        <dbReference type="ARBA" id="ARBA00023242"/>
    </source>
</evidence>
<evidence type="ECO:0000256" key="11">
    <source>
        <dbReference type="ARBA" id="ARBA00022990"/>
    </source>
</evidence>
<dbReference type="InterPro" id="IPR000477">
    <property type="entry name" value="RT_dom"/>
</dbReference>
<feature type="domain" description="Reverse transcriptase" evidence="16">
    <location>
        <begin position="1"/>
        <end position="216"/>
    </location>
</feature>
<evidence type="ECO:0000256" key="1">
    <source>
        <dbReference type="ARBA" id="ARBA00002001"/>
    </source>
</evidence>
<dbReference type="CDD" id="cd00074">
    <property type="entry name" value="HFD_H2A"/>
    <property type="match status" value="1"/>
</dbReference>
<evidence type="ECO:0000256" key="10">
    <source>
        <dbReference type="ARBA" id="ARBA00022843"/>
    </source>
</evidence>
<dbReference type="Gene3D" id="1.10.20.10">
    <property type="entry name" value="Histone, subunit A"/>
    <property type="match status" value="1"/>
</dbReference>
<evidence type="ECO:0000313" key="17">
    <source>
        <dbReference type="EMBL" id="EDX05739.1"/>
    </source>
</evidence>
<dbReference type="GO" id="GO:0046982">
    <property type="term" value="F:protein heterodimerization activity"/>
    <property type="evidence" value="ECO:0007669"/>
    <property type="project" value="InterPro"/>
</dbReference>
<accession>B4Q4E2</accession>
<evidence type="ECO:0000259" key="16">
    <source>
        <dbReference type="PROSITE" id="PS50878"/>
    </source>
</evidence>
<evidence type="ECO:0000256" key="6">
    <source>
        <dbReference type="ARBA" id="ARBA00017642"/>
    </source>
</evidence>
<evidence type="ECO:0000256" key="5">
    <source>
        <dbReference type="ARBA" id="ARBA00011538"/>
    </source>
</evidence>
<dbReference type="HOGENOM" id="CLU_937725_0_0_1"/>
<evidence type="ECO:0000256" key="9">
    <source>
        <dbReference type="ARBA" id="ARBA00022499"/>
    </source>
</evidence>
<dbReference type="PROSITE" id="PS00046">
    <property type="entry name" value="HISTONE_H2A"/>
    <property type="match status" value="1"/>
</dbReference>
<keyword evidence="18" id="KW-1185">Reference proteome</keyword>
<keyword evidence="13 15" id="KW-0539">Nucleus</keyword>
<evidence type="ECO:0000256" key="12">
    <source>
        <dbReference type="ARBA" id="ARBA00023125"/>
    </source>
</evidence>
<keyword evidence="7 15" id="KW-0158">Chromosome</keyword>
<comment type="subunit">
    <text evidence="5 15">The nucleosome is a histone octamer containing two molecules each of H2A, H2B, H3 and H4 assembled in one H3-H4 heterotetramer and two H2A-H2B heterodimers. The octamer wraps approximately 147 bp of DNA.</text>
</comment>
<evidence type="ECO:0000256" key="7">
    <source>
        <dbReference type="ARBA" id="ARBA00022454"/>
    </source>
</evidence>
<dbReference type="SMART" id="SM00414">
    <property type="entry name" value="H2A"/>
    <property type="match status" value="1"/>
</dbReference>
<dbReference type="EMBL" id="CM000361">
    <property type="protein sequence ID" value="EDX05739.1"/>
    <property type="molecule type" value="Genomic_DNA"/>
</dbReference>
<dbReference type="Pfam" id="PF00078">
    <property type="entry name" value="RVT_1"/>
    <property type="match status" value="1"/>
</dbReference>
<evidence type="ECO:0000313" key="18">
    <source>
        <dbReference type="Proteomes" id="UP000000304"/>
    </source>
</evidence>
<dbReference type="Pfam" id="PF00125">
    <property type="entry name" value="Histone"/>
    <property type="match status" value="1"/>
</dbReference>
<evidence type="ECO:0000256" key="2">
    <source>
        <dbReference type="ARBA" id="ARBA00004123"/>
    </source>
</evidence>
<dbReference type="OMA" id="CNINIIQ"/>
<dbReference type="OrthoDB" id="7839361at2759"/>
<dbReference type="GO" id="GO:0003677">
    <property type="term" value="F:DNA binding"/>
    <property type="evidence" value="ECO:0007669"/>
    <property type="project" value="UniProtKB-KW"/>
</dbReference>
<evidence type="ECO:0000256" key="8">
    <source>
        <dbReference type="ARBA" id="ARBA00022481"/>
    </source>
</evidence>
<dbReference type="Proteomes" id="UP000000304">
    <property type="component" value="Chromosome 2L"/>
</dbReference>
<proteinExistence type="inferred from homology"/>
<evidence type="ECO:0000256" key="14">
    <source>
        <dbReference type="ARBA" id="ARBA00023269"/>
    </source>
</evidence>
<name>B4Q4E2_DROSI</name>
<evidence type="ECO:0000256" key="15">
    <source>
        <dbReference type="RuleBase" id="RU003767"/>
    </source>
</evidence>
<dbReference type="PROSITE" id="PS50878">
    <property type="entry name" value="RT_POL"/>
    <property type="match status" value="1"/>
</dbReference>
<keyword evidence="10" id="KW-0832">Ubl conjugation</keyword>
<dbReference type="InterPro" id="IPR007125">
    <property type="entry name" value="H2A/H2B/H3"/>
</dbReference>
<comment type="function">
    <text evidence="1">Core component of nucleosome. Nucleosomes wrap and compact DNA into chromatin, limiting DNA accessibility to the cellular machineries which require DNA as a template. Histones thereby play a central role in transcription regulation, DNA repair, DNA replication and chromosomal stability. DNA accessibility is regulated via a complex set of post-translational modifications of histones, also called histone code, and nucleosome remodeling.</text>
</comment>
<dbReference type="AlphaFoldDB" id="B4Q4E2"/>
<dbReference type="FunFam" id="1.10.20.10:FF:000173">
    <property type="entry name" value="Histone H2A"/>
    <property type="match status" value="1"/>
</dbReference>
<comment type="subcellular location">
    <subcellularLocation>
        <location evidence="3">Chromosome</location>
    </subcellularLocation>
    <subcellularLocation>
        <location evidence="2 15">Nucleus</location>
    </subcellularLocation>
</comment>
<dbReference type="GO" id="GO:0005634">
    <property type="term" value="C:nucleus"/>
    <property type="evidence" value="ECO:0007669"/>
    <property type="project" value="UniProtKB-SubCell"/>
</dbReference>
<comment type="similarity">
    <text evidence="4 15">Belongs to the histone H2A family.</text>
</comment>